<dbReference type="InterPro" id="IPR012004">
    <property type="entry name" value="PyroP-dep_PFK_TP0108"/>
</dbReference>
<evidence type="ECO:0000256" key="12">
    <source>
        <dbReference type="HAMAP-Rule" id="MF_01981"/>
    </source>
</evidence>
<evidence type="ECO:0000256" key="8">
    <source>
        <dbReference type="ARBA" id="ARBA00022842"/>
    </source>
</evidence>
<dbReference type="Gene3D" id="3.40.50.450">
    <property type="match status" value="1"/>
</dbReference>
<dbReference type="GO" id="GO:0003872">
    <property type="term" value="F:6-phosphofructokinase activity"/>
    <property type="evidence" value="ECO:0007669"/>
    <property type="project" value="UniProtKB-UniRule"/>
</dbReference>
<feature type="binding site" evidence="12">
    <location>
        <begin position="154"/>
        <end position="155"/>
    </location>
    <ligand>
        <name>ATP</name>
        <dbReference type="ChEBI" id="CHEBI:30616"/>
    </ligand>
</feature>
<keyword evidence="9 12" id="KW-0324">Glycolysis</keyword>
<comment type="catalytic activity">
    <reaction evidence="10 12">
        <text>beta-D-fructose 6-phosphate + ATP = beta-D-fructose 1,6-bisphosphate + ADP + H(+)</text>
        <dbReference type="Rhea" id="RHEA:16109"/>
        <dbReference type="ChEBI" id="CHEBI:15378"/>
        <dbReference type="ChEBI" id="CHEBI:30616"/>
        <dbReference type="ChEBI" id="CHEBI:32966"/>
        <dbReference type="ChEBI" id="CHEBI:57634"/>
        <dbReference type="ChEBI" id="CHEBI:456216"/>
        <dbReference type="EC" id="2.7.1.11"/>
    </reaction>
</comment>
<proteinExistence type="inferred from homology"/>
<dbReference type="Proteomes" id="UP000029692">
    <property type="component" value="Unassembled WGS sequence"/>
</dbReference>
<evidence type="ECO:0000256" key="1">
    <source>
        <dbReference type="ARBA" id="ARBA00001946"/>
    </source>
</evidence>
<dbReference type="NCBIfam" id="NF005301">
    <property type="entry name" value="PRK06830.1"/>
    <property type="match status" value="1"/>
</dbReference>
<evidence type="ECO:0000256" key="6">
    <source>
        <dbReference type="ARBA" id="ARBA00022777"/>
    </source>
</evidence>
<protein>
    <recommendedName>
        <fullName evidence="12">ATP-dependent 6-phosphofructokinase</fullName>
        <shortName evidence="12">ATP-PFK</shortName>
        <shortName evidence="12">Phosphofructokinase</shortName>
        <ecNumber evidence="12">2.7.1.11</ecNumber>
    </recommendedName>
    <alternativeName>
        <fullName evidence="12">Phosphohexokinase</fullName>
    </alternativeName>
</protein>
<keyword evidence="12" id="KW-0963">Cytoplasm</keyword>
<evidence type="ECO:0000256" key="2">
    <source>
        <dbReference type="ARBA" id="ARBA00003138"/>
    </source>
</evidence>
<comment type="function">
    <text evidence="12">Catalyzes the phosphorylation of D-fructose 6-phosphate to fructose 1,6-bisphosphate by ATP, the first committing step of glycolysis.</text>
</comment>
<comment type="cofactor">
    <cofactor evidence="1 12">
        <name>Mg(2+)</name>
        <dbReference type="ChEBI" id="CHEBI:18420"/>
    </cofactor>
</comment>
<dbReference type="GO" id="GO:0046872">
    <property type="term" value="F:metal ion binding"/>
    <property type="evidence" value="ECO:0007669"/>
    <property type="project" value="UniProtKB-KW"/>
</dbReference>
<feature type="binding site" evidence="12">
    <location>
        <begin position="209"/>
        <end position="211"/>
    </location>
    <ligand>
        <name>substrate</name>
    </ligand>
</feature>
<dbReference type="RefSeq" id="WP_037545925.1">
    <property type="nucleotide sequence ID" value="NZ_JNUP01000027.1"/>
</dbReference>
<evidence type="ECO:0000259" key="13">
    <source>
        <dbReference type="Pfam" id="PF00365"/>
    </source>
</evidence>
<gene>
    <name evidence="12" type="primary">pfkA</name>
    <name evidence="14" type="ORF">DC28_03420</name>
</gene>
<comment type="caution">
    <text evidence="14">The sequence shown here is derived from an EMBL/GenBank/DDBJ whole genome shotgun (WGS) entry which is preliminary data.</text>
</comment>
<feature type="domain" description="Phosphofructokinase" evidence="13">
    <location>
        <begin position="80"/>
        <end position="390"/>
    </location>
</feature>
<dbReference type="InterPro" id="IPR050929">
    <property type="entry name" value="PFKA"/>
</dbReference>
<dbReference type="eggNOG" id="COG0205">
    <property type="taxonomic scope" value="Bacteria"/>
</dbReference>
<dbReference type="GO" id="GO:0005737">
    <property type="term" value="C:cytoplasm"/>
    <property type="evidence" value="ECO:0007669"/>
    <property type="project" value="UniProtKB-SubCell"/>
</dbReference>
<evidence type="ECO:0000256" key="9">
    <source>
        <dbReference type="ARBA" id="ARBA00023152"/>
    </source>
</evidence>
<comment type="similarity">
    <text evidence="12">Belongs to the phosphofructokinase type A (PFKA) family. PPi-dependent PFK group II subfamily. Atypical ATP-dependent clade 'X' sub-subfamily.</text>
</comment>
<keyword evidence="6 12" id="KW-0418">Kinase</keyword>
<dbReference type="PIRSF" id="PIRSF000534">
    <property type="entry name" value="PPi_PFK_TP0108"/>
    <property type="match status" value="1"/>
</dbReference>
<keyword evidence="5 12" id="KW-0547">Nucleotide-binding</keyword>
<comment type="subcellular location">
    <subcellularLocation>
        <location evidence="12">Cytoplasm</location>
    </subcellularLocation>
</comment>
<dbReference type="FunFam" id="3.40.50.450:FF:000002">
    <property type="entry name" value="ATP-dependent 6-phosphofructokinase"/>
    <property type="match status" value="1"/>
</dbReference>
<keyword evidence="8 12" id="KW-0460">Magnesium</keyword>
<comment type="catalytic activity">
    <reaction evidence="11">
        <text>beta-D-fructose 6-phosphate + diphosphate = beta-D-fructose 1,6-bisphosphate + phosphate + H(+)</text>
        <dbReference type="Rhea" id="RHEA:13613"/>
        <dbReference type="ChEBI" id="CHEBI:15378"/>
        <dbReference type="ChEBI" id="CHEBI:32966"/>
        <dbReference type="ChEBI" id="CHEBI:33019"/>
        <dbReference type="ChEBI" id="CHEBI:43474"/>
        <dbReference type="ChEBI" id="CHEBI:57634"/>
        <dbReference type="EC" id="2.7.1.90"/>
    </reaction>
</comment>
<dbReference type="EC" id="2.7.1.11" evidence="12"/>
<dbReference type="OrthoDB" id="9802503at2"/>
<dbReference type="InterPro" id="IPR022953">
    <property type="entry name" value="ATP_PFK"/>
</dbReference>
<dbReference type="Pfam" id="PF00365">
    <property type="entry name" value="PFK"/>
    <property type="match status" value="1"/>
</dbReference>
<evidence type="ECO:0000256" key="3">
    <source>
        <dbReference type="ARBA" id="ARBA00022679"/>
    </source>
</evidence>
<keyword evidence="15" id="KW-1185">Reference proteome</keyword>
<evidence type="ECO:0000313" key="14">
    <source>
        <dbReference type="EMBL" id="KGE73448.1"/>
    </source>
</evidence>
<evidence type="ECO:0000256" key="10">
    <source>
        <dbReference type="ARBA" id="ARBA00048070"/>
    </source>
</evidence>
<dbReference type="GO" id="GO:0005524">
    <property type="term" value="F:ATP binding"/>
    <property type="evidence" value="ECO:0007669"/>
    <property type="project" value="UniProtKB-KW"/>
</dbReference>
<name>A0A098R195_9SPIO</name>
<evidence type="ECO:0000256" key="4">
    <source>
        <dbReference type="ARBA" id="ARBA00022723"/>
    </source>
</evidence>
<feature type="binding site" evidence="12">
    <location>
        <begin position="365"/>
        <end position="368"/>
    </location>
    <ligand>
        <name>substrate</name>
    </ligand>
</feature>
<reference evidence="14 15" key="1">
    <citation type="submission" date="2014-05" db="EMBL/GenBank/DDBJ databases">
        <title>De novo Genome Sequence of Spirocheata sp.</title>
        <authorList>
            <person name="Shivani Y."/>
            <person name="Subhash Y."/>
            <person name="Tushar L."/>
            <person name="Sasikala C."/>
            <person name="Ramana C.V."/>
        </authorList>
    </citation>
    <scope>NUCLEOTIDE SEQUENCE [LARGE SCALE GENOMIC DNA]</scope>
    <source>
        <strain evidence="14 15">JC230</strain>
    </source>
</reference>
<evidence type="ECO:0000256" key="5">
    <source>
        <dbReference type="ARBA" id="ARBA00022741"/>
    </source>
</evidence>
<feature type="binding site" evidence="12">
    <location>
        <begin position="180"/>
        <end position="183"/>
    </location>
    <ligand>
        <name>ATP</name>
        <dbReference type="ChEBI" id="CHEBI:30616"/>
    </ligand>
</feature>
<keyword evidence="7 12" id="KW-0067">ATP-binding</keyword>
<dbReference type="PANTHER" id="PTHR45770">
    <property type="entry name" value="ATP-DEPENDENT 6-PHOSPHOFRUCTOKINASE 1"/>
    <property type="match status" value="1"/>
</dbReference>
<evidence type="ECO:0000256" key="7">
    <source>
        <dbReference type="ARBA" id="ARBA00022840"/>
    </source>
</evidence>
<dbReference type="STRING" id="1480694.DC28_03420"/>
<feature type="site" description="Important for substrate specificity; cannot use PPi as phosphoryl donor" evidence="12">
    <location>
        <position position="182"/>
    </location>
</feature>
<comment type="function">
    <text evidence="2">Catalyzes the phosphorylation of D-fructose 6-phosphate, the first committing step of glycolysis. Uses inorganic phosphate (PPi) as phosphoryl donor instead of ATP like common ATP-dependent phosphofructokinases (ATP-PFKs), which renders the reaction reversible, and can thus function both in glycolysis and gluconeogenesis. Consistently, PPi-PFK can replace the enzymes of both the forward (ATP-PFK) and reverse (fructose-bisphosphatase (FBPase)) reactions.</text>
</comment>
<dbReference type="EMBL" id="JNUP01000027">
    <property type="protein sequence ID" value="KGE73448.1"/>
    <property type="molecule type" value="Genomic_DNA"/>
</dbReference>
<dbReference type="GO" id="GO:0047334">
    <property type="term" value="F:diphosphate-fructose-6-phosphate 1-phosphotransferase activity"/>
    <property type="evidence" value="ECO:0007669"/>
    <property type="project" value="UniProtKB-EC"/>
</dbReference>
<dbReference type="HAMAP" id="MF_01981">
    <property type="entry name" value="Phosphofructokinase_II_X"/>
    <property type="match status" value="1"/>
</dbReference>
<keyword evidence="3 12" id="KW-0808">Transferase</keyword>
<feature type="binding site" evidence="12">
    <location>
        <position position="181"/>
    </location>
    <ligand>
        <name>Mg(2+)</name>
        <dbReference type="ChEBI" id="CHEBI:18420"/>
        <note>catalytic</note>
    </ligand>
</feature>
<feature type="active site" description="Proton acceptor" evidence="12">
    <location>
        <position position="211"/>
    </location>
</feature>
<dbReference type="AlphaFoldDB" id="A0A098R195"/>
<dbReference type="GO" id="GO:0006002">
    <property type="term" value="P:fructose 6-phosphate metabolic process"/>
    <property type="evidence" value="ECO:0007669"/>
    <property type="project" value="InterPro"/>
</dbReference>
<evidence type="ECO:0000256" key="11">
    <source>
        <dbReference type="ARBA" id="ARBA00048072"/>
    </source>
</evidence>
<dbReference type="UniPathway" id="UPA00109">
    <property type="reaction ID" value="UER00182"/>
</dbReference>
<dbReference type="InterPro" id="IPR035966">
    <property type="entry name" value="PKF_sf"/>
</dbReference>
<sequence length="445" mass="48753">MSLQKFDFTVSNLGAAKLKSPVLLSHVYGDTIANYVADDDHVLYHITLGAGDKDTKLQEYGTLEKAGPREKIYFNPDHVRAAVLTCGGLCPGLNDVIRSIVRTLWHRYGVRTIYGIRFGYNGFLGEIKNSIMELDPDVVDDIHRIGGSVLGSSRGGGERTSDIVDAIERLNLNQVYIIGGDGTQKGALKIAREIAQRGLKISVIGIPKTIDNDLSFIEKSFGFETAVVRATEAVYAAHQEAHSAINGVGLVKVMGRESGFIAAHTAIASHDVNFVLIPEVPFELEGPNGFFEHLRRRLEKRNHAVVLVSEGAGQKLMDQASQGHGTDASGNKRLGDIGIYLKERISEYFRSINMPMNLKYIDPSYIIRSSEAIPTDSMYCSRLGSNAVHAGMTGKTEVLVSLVNNNFVHLPIEVAVRTRNTVDPESSLWRDVIDATGMPVKMTNE</sequence>
<dbReference type="InterPro" id="IPR000023">
    <property type="entry name" value="Phosphofructokinase_dom"/>
</dbReference>
<comment type="subunit">
    <text evidence="12">Homodimer.</text>
</comment>
<accession>A0A098R195</accession>
<keyword evidence="4 12" id="KW-0479">Metal-binding</keyword>
<evidence type="ECO:0000313" key="15">
    <source>
        <dbReference type="Proteomes" id="UP000029692"/>
    </source>
</evidence>
<feature type="binding site" evidence="12">
    <location>
        <begin position="254"/>
        <end position="256"/>
    </location>
    <ligand>
        <name>substrate</name>
    </ligand>
</feature>
<organism evidence="14 15">
    <name type="scientific">Spirochaeta lutea</name>
    <dbReference type="NCBI Taxonomy" id="1480694"/>
    <lineage>
        <taxon>Bacteria</taxon>
        <taxon>Pseudomonadati</taxon>
        <taxon>Spirochaetota</taxon>
        <taxon>Spirochaetia</taxon>
        <taxon>Spirochaetales</taxon>
        <taxon>Spirochaetaceae</taxon>
        <taxon>Spirochaeta</taxon>
    </lineage>
</organism>
<dbReference type="SUPFAM" id="SSF53784">
    <property type="entry name" value="Phosphofructokinase"/>
    <property type="match status" value="1"/>
</dbReference>
<feature type="binding site" evidence="12">
    <location>
        <position position="88"/>
    </location>
    <ligand>
        <name>ATP</name>
        <dbReference type="ChEBI" id="CHEBI:30616"/>
    </ligand>
</feature>
<dbReference type="PRINTS" id="PR00476">
    <property type="entry name" value="PHFRCTKINASE"/>
</dbReference>
<feature type="binding site" evidence="12">
    <location>
        <position position="310"/>
    </location>
    <ligand>
        <name>substrate</name>
    </ligand>
</feature>
<comment type="pathway">
    <text evidence="12">Carbohydrate degradation; glycolysis; D-glyceraldehyde 3-phosphate and glycerone phosphate from D-glucose: step 3/4.</text>
</comment>